<organism evidence="2 3">
    <name type="scientific">Lophium mytilinum</name>
    <dbReference type="NCBI Taxonomy" id="390894"/>
    <lineage>
        <taxon>Eukaryota</taxon>
        <taxon>Fungi</taxon>
        <taxon>Dikarya</taxon>
        <taxon>Ascomycota</taxon>
        <taxon>Pezizomycotina</taxon>
        <taxon>Dothideomycetes</taxon>
        <taxon>Pleosporomycetidae</taxon>
        <taxon>Mytilinidiales</taxon>
        <taxon>Mytilinidiaceae</taxon>
        <taxon>Lophium</taxon>
    </lineage>
</organism>
<dbReference type="Proteomes" id="UP000799750">
    <property type="component" value="Unassembled WGS sequence"/>
</dbReference>
<dbReference type="OrthoDB" id="10613392at2759"/>
<evidence type="ECO:0000313" key="2">
    <source>
        <dbReference type="EMBL" id="KAF2495956.1"/>
    </source>
</evidence>
<feature type="compositionally biased region" description="Polar residues" evidence="1">
    <location>
        <begin position="175"/>
        <end position="188"/>
    </location>
</feature>
<feature type="compositionally biased region" description="Acidic residues" evidence="1">
    <location>
        <begin position="158"/>
        <end position="167"/>
    </location>
</feature>
<evidence type="ECO:0000313" key="3">
    <source>
        <dbReference type="Proteomes" id="UP000799750"/>
    </source>
</evidence>
<gene>
    <name evidence="2" type="ORF">BU16DRAFT_538567</name>
</gene>
<dbReference type="AlphaFoldDB" id="A0A6A6QUT6"/>
<accession>A0A6A6QUT6</accession>
<proteinExistence type="predicted"/>
<feature type="region of interest" description="Disordered" evidence="1">
    <location>
        <begin position="240"/>
        <end position="316"/>
    </location>
</feature>
<keyword evidence="3" id="KW-1185">Reference proteome</keyword>
<name>A0A6A6QUT6_9PEZI</name>
<protein>
    <submittedName>
        <fullName evidence="2">Uncharacterized protein</fullName>
    </submittedName>
</protein>
<sequence length="477" mass="51010">MAAVLRSVEDGGEHGGSFAAEVLKELPWLGGDHLPWHGGSAAWVRVRLMVRRPSSWPCRWCRGWGGAGSVHRGRRGMGRVFSPQTALLHPQPCLRAPSRPSGTPLAPLTKQTLSWSRRRGEAEAARWRTSWPGLIDASRRGLTSIRPAEPQACTVETACDDDDDDDITDGKTTAARRQQTAPMRSSSPTIPPPSVASSRERRTARRAPISTAPDAGCCSNGAMTLSIYIAVGSLQCHNCPQSARPGKGRRLQVRAGPAGTGIMPPKMLRCYRSGRRRSLAKRPNAPAGRDEGGQRRRALASPAPHDGQSAATICGRDGGGAGGNSALLRNVSLCFRTELRRSADQEQAGTAVSSFGDAEERSAAGRLTACREVYRETVGSAHPEWRAPSPSESSNIGCGGWTCYRRRTWRLWLETQRKPRSTGSLAEKVGAAANAARGPPVVHVGSVVCCRLLQELQAAVIPASLNGVGGQIQGLRV</sequence>
<reference evidence="2" key="1">
    <citation type="journal article" date="2020" name="Stud. Mycol.">
        <title>101 Dothideomycetes genomes: a test case for predicting lifestyles and emergence of pathogens.</title>
        <authorList>
            <person name="Haridas S."/>
            <person name="Albert R."/>
            <person name="Binder M."/>
            <person name="Bloem J."/>
            <person name="Labutti K."/>
            <person name="Salamov A."/>
            <person name="Andreopoulos B."/>
            <person name="Baker S."/>
            <person name="Barry K."/>
            <person name="Bills G."/>
            <person name="Bluhm B."/>
            <person name="Cannon C."/>
            <person name="Castanera R."/>
            <person name="Culley D."/>
            <person name="Daum C."/>
            <person name="Ezra D."/>
            <person name="Gonzalez J."/>
            <person name="Henrissat B."/>
            <person name="Kuo A."/>
            <person name="Liang C."/>
            <person name="Lipzen A."/>
            <person name="Lutzoni F."/>
            <person name="Magnuson J."/>
            <person name="Mondo S."/>
            <person name="Nolan M."/>
            <person name="Ohm R."/>
            <person name="Pangilinan J."/>
            <person name="Park H.-J."/>
            <person name="Ramirez L."/>
            <person name="Alfaro M."/>
            <person name="Sun H."/>
            <person name="Tritt A."/>
            <person name="Yoshinaga Y."/>
            <person name="Zwiers L.-H."/>
            <person name="Turgeon B."/>
            <person name="Goodwin S."/>
            <person name="Spatafora J."/>
            <person name="Crous P."/>
            <person name="Grigoriev I."/>
        </authorList>
    </citation>
    <scope>NUCLEOTIDE SEQUENCE</scope>
    <source>
        <strain evidence="2">CBS 269.34</strain>
    </source>
</reference>
<dbReference type="EMBL" id="MU004188">
    <property type="protein sequence ID" value="KAF2495956.1"/>
    <property type="molecule type" value="Genomic_DNA"/>
</dbReference>
<feature type="region of interest" description="Disordered" evidence="1">
    <location>
        <begin position="153"/>
        <end position="215"/>
    </location>
</feature>
<evidence type="ECO:0000256" key="1">
    <source>
        <dbReference type="SAM" id="MobiDB-lite"/>
    </source>
</evidence>